<dbReference type="Gene3D" id="1.10.10.10">
    <property type="entry name" value="Winged helix-like DNA-binding domain superfamily/Winged helix DNA-binding domain"/>
    <property type="match status" value="1"/>
</dbReference>
<evidence type="ECO:0000256" key="2">
    <source>
        <dbReference type="ARBA" id="ARBA00023125"/>
    </source>
</evidence>
<dbReference type="PROSITE" id="PS50956">
    <property type="entry name" value="HTH_ASNC_2"/>
    <property type="match status" value="1"/>
</dbReference>
<dbReference type="AlphaFoldDB" id="A0A077AYC1"/>
<proteinExistence type="predicted"/>
<sequence length="158" mass="17586">MSNLDEIDLQILSDLQKDGRLTNVELARRAGISAPPCLRRVRGLEEAGVIRGYHADVSPSILGFGVAVFAQVGLHSQNESDLRAFEARIADWPLVRECHMVAGDADFLLKIVARNWDEYQRFLSNELTSTPNVRNVKSKLVVRTSKHLPGVPVEEVNL</sequence>
<feature type="domain" description="HTH asnC-type" evidence="4">
    <location>
        <begin position="4"/>
        <end position="65"/>
    </location>
</feature>
<gene>
    <name evidence="5" type="ORF">ID47_01770</name>
</gene>
<dbReference type="EMBL" id="CP008941">
    <property type="protein sequence ID" value="AIK95735.1"/>
    <property type="molecule type" value="Genomic_DNA"/>
</dbReference>
<dbReference type="SUPFAM" id="SSF54909">
    <property type="entry name" value="Dimeric alpha+beta barrel"/>
    <property type="match status" value="1"/>
</dbReference>
<dbReference type="PRINTS" id="PR00033">
    <property type="entry name" value="HTHASNC"/>
</dbReference>
<keyword evidence="3" id="KW-0804">Transcription</keyword>
<protein>
    <submittedName>
        <fullName evidence="5">ArsR family transcriptional regulator</fullName>
    </submittedName>
</protein>
<dbReference type="RefSeq" id="WP_038463108.1">
    <property type="nucleotide sequence ID" value="NZ_CP008941.1"/>
</dbReference>
<dbReference type="STRING" id="91604.ID47_01770"/>
<dbReference type="InterPro" id="IPR000485">
    <property type="entry name" value="AsnC-type_HTH_dom"/>
</dbReference>
<dbReference type="PANTHER" id="PTHR30154:SF34">
    <property type="entry name" value="TRANSCRIPTIONAL REGULATOR AZLB"/>
    <property type="match status" value="1"/>
</dbReference>
<dbReference type="KEGG" id="paca:ID47_01770"/>
<dbReference type="InterPro" id="IPR019887">
    <property type="entry name" value="Tscrpt_reg_AsnC/Lrp_C"/>
</dbReference>
<reference evidence="5 6" key="1">
    <citation type="submission" date="2014-07" db="EMBL/GenBank/DDBJ databases">
        <title>Comparative genomic insights into amoeba endosymbionts belonging to the families of Holosporaceae and Candidatus Midichloriaceae within Rickettsiales.</title>
        <authorList>
            <person name="Wang Z."/>
            <person name="Wu M."/>
        </authorList>
    </citation>
    <scope>NUCLEOTIDE SEQUENCE [LARGE SCALE GENOMIC DNA]</scope>
    <source>
        <strain evidence="5">PRA3</strain>
    </source>
</reference>
<dbReference type="GO" id="GO:0043565">
    <property type="term" value="F:sequence-specific DNA binding"/>
    <property type="evidence" value="ECO:0007669"/>
    <property type="project" value="InterPro"/>
</dbReference>
<dbReference type="Proteomes" id="UP000028926">
    <property type="component" value="Chromosome"/>
</dbReference>
<dbReference type="GO" id="GO:0043200">
    <property type="term" value="P:response to amino acid"/>
    <property type="evidence" value="ECO:0007669"/>
    <property type="project" value="TreeGrafter"/>
</dbReference>
<dbReference type="SMART" id="SM00344">
    <property type="entry name" value="HTH_ASNC"/>
    <property type="match status" value="1"/>
</dbReference>
<dbReference type="GO" id="GO:0005829">
    <property type="term" value="C:cytosol"/>
    <property type="evidence" value="ECO:0007669"/>
    <property type="project" value="TreeGrafter"/>
</dbReference>
<dbReference type="eggNOG" id="COG1522">
    <property type="taxonomic scope" value="Bacteria"/>
</dbReference>
<dbReference type="CDD" id="cd00090">
    <property type="entry name" value="HTH_ARSR"/>
    <property type="match status" value="1"/>
</dbReference>
<dbReference type="FunFam" id="1.10.10.10:FF:000186">
    <property type="entry name" value="AsnC family transcriptional regulator"/>
    <property type="match status" value="1"/>
</dbReference>
<evidence type="ECO:0000313" key="6">
    <source>
        <dbReference type="Proteomes" id="UP000028926"/>
    </source>
</evidence>
<dbReference type="InterPro" id="IPR011008">
    <property type="entry name" value="Dimeric_a/b-barrel"/>
</dbReference>
<organism evidence="5 6">
    <name type="scientific">Candidatus Odyssella acanthamoebae</name>
    <dbReference type="NCBI Taxonomy" id="91604"/>
    <lineage>
        <taxon>Bacteria</taxon>
        <taxon>Pseudomonadati</taxon>
        <taxon>Pseudomonadota</taxon>
        <taxon>Alphaproteobacteria</taxon>
        <taxon>Holosporales</taxon>
        <taxon>Candidatus Paracaedibacteraceae</taxon>
        <taxon>Candidatus Odyssella</taxon>
    </lineage>
</organism>
<dbReference type="InterPro" id="IPR036390">
    <property type="entry name" value="WH_DNA-bd_sf"/>
</dbReference>
<evidence type="ECO:0000259" key="4">
    <source>
        <dbReference type="PROSITE" id="PS50956"/>
    </source>
</evidence>
<dbReference type="Pfam" id="PF13412">
    <property type="entry name" value="HTH_24"/>
    <property type="match status" value="1"/>
</dbReference>
<dbReference type="Pfam" id="PF01037">
    <property type="entry name" value="AsnC_trans_reg"/>
    <property type="match status" value="1"/>
</dbReference>
<keyword evidence="2" id="KW-0238">DNA-binding</keyword>
<name>A0A077AYC1_9PROT</name>
<dbReference type="InterPro" id="IPR019888">
    <property type="entry name" value="Tscrpt_reg_AsnC-like"/>
</dbReference>
<dbReference type="Gene3D" id="3.30.70.920">
    <property type="match status" value="1"/>
</dbReference>
<evidence type="ECO:0000313" key="5">
    <source>
        <dbReference type="EMBL" id="AIK95735.1"/>
    </source>
</evidence>
<dbReference type="HOGENOM" id="CLU_091233_0_3_5"/>
<accession>A0A077AYC1</accession>
<dbReference type="InterPro" id="IPR036388">
    <property type="entry name" value="WH-like_DNA-bd_sf"/>
</dbReference>
<evidence type="ECO:0000256" key="3">
    <source>
        <dbReference type="ARBA" id="ARBA00023163"/>
    </source>
</evidence>
<evidence type="ECO:0000256" key="1">
    <source>
        <dbReference type="ARBA" id="ARBA00023015"/>
    </source>
</evidence>
<dbReference type="InterPro" id="IPR011991">
    <property type="entry name" value="ArsR-like_HTH"/>
</dbReference>
<dbReference type="GO" id="GO:0006355">
    <property type="term" value="P:regulation of DNA-templated transcription"/>
    <property type="evidence" value="ECO:0007669"/>
    <property type="project" value="UniProtKB-ARBA"/>
</dbReference>
<dbReference type="OrthoDB" id="9802341at2"/>
<keyword evidence="6" id="KW-1185">Reference proteome</keyword>
<dbReference type="SUPFAM" id="SSF46785">
    <property type="entry name" value="Winged helix' DNA-binding domain"/>
    <property type="match status" value="1"/>
</dbReference>
<keyword evidence="1" id="KW-0805">Transcription regulation</keyword>
<dbReference type="PANTHER" id="PTHR30154">
    <property type="entry name" value="LEUCINE-RESPONSIVE REGULATORY PROTEIN"/>
    <property type="match status" value="1"/>
</dbReference>